<dbReference type="SUPFAM" id="SSF53474">
    <property type="entry name" value="alpha/beta-Hydrolases"/>
    <property type="match status" value="1"/>
</dbReference>
<feature type="region of interest" description="Disordered" evidence="1">
    <location>
        <begin position="283"/>
        <end position="353"/>
    </location>
</feature>
<dbReference type="OrthoDB" id="2498029at2759"/>
<evidence type="ECO:0000313" key="3">
    <source>
        <dbReference type="EMBL" id="KAJ8046895.1"/>
    </source>
</evidence>
<dbReference type="PANTHER" id="PTHR11614">
    <property type="entry name" value="PHOSPHOLIPASE-RELATED"/>
    <property type="match status" value="1"/>
</dbReference>
<name>A0A9Q1CLI8_HOLLE</name>
<feature type="domain" description="Serine aminopeptidase S33" evidence="2">
    <location>
        <begin position="31"/>
        <end position="265"/>
    </location>
</feature>
<dbReference type="Gene3D" id="3.40.50.1820">
    <property type="entry name" value="alpha/beta hydrolase"/>
    <property type="match status" value="1"/>
</dbReference>
<sequence length="353" mass="39471">MAADSEEFPHFINANGQKIFCKYWEPSETDIRALAFIIHGFGEHVQRYDKVAHVLTDLGMKVCGHDHIGHGKSDGERAVVEEIAFYVRDSFQHIDLMKKKHPDLPLYVVSHSMGGLINILMANERPKEFINVLISPLVMLNPKQATPLAVWGAKLASFCLPNKQLSKVDSKRLTRDPVQAKDYDDDPLNYHGGIRIGMVLKLYNATQEVQRSIPSIEWPFLVLHGDDDELCYFEGSKKLYKDAKSTIKTLKIYEGYYHELDKEPEEYAKVVLDDMREWISDRLDGKPLSPDEIETKIADGGMEKGVDEGEGKSEEAGSGETEDKGKSKGKAEDEGKEDAAAAGDNKTEVAGGE</sequence>
<dbReference type="AlphaFoldDB" id="A0A9Q1CLI8"/>
<reference evidence="3" key="1">
    <citation type="submission" date="2021-10" db="EMBL/GenBank/DDBJ databases">
        <title>Tropical sea cucumber genome reveals ecological adaptation and Cuvierian tubules defense mechanism.</title>
        <authorList>
            <person name="Chen T."/>
        </authorList>
    </citation>
    <scope>NUCLEOTIDE SEQUENCE</scope>
    <source>
        <strain evidence="3">Nanhai2018</strain>
        <tissue evidence="3">Muscle</tissue>
    </source>
</reference>
<evidence type="ECO:0000256" key="1">
    <source>
        <dbReference type="SAM" id="MobiDB-lite"/>
    </source>
</evidence>
<evidence type="ECO:0000259" key="2">
    <source>
        <dbReference type="Pfam" id="PF12146"/>
    </source>
</evidence>
<comment type="caution">
    <text evidence="3">The sequence shown here is derived from an EMBL/GenBank/DDBJ whole genome shotgun (WGS) entry which is preliminary data.</text>
</comment>
<feature type="compositionally biased region" description="Basic and acidic residues" evidence="1">
    <location>
        <begin position="293"/>
        <end position="339"/>
    </location>
</feature>
<evidence type="ECO:0000313" key="4">
    <source>
        <dbReference type="Proteomes" id="UP001152320"/>
    </source>
</evidence>
<keyword evidence="4" id="KW-1185">Reference proteome</keyword>
<dbReference type="FunFam" id="3.40.50.1820:FF:000117">
    <property type="entry name" value="Monoglyceride lipase, putative"/>
    <property type="match status" value="1"/>
</dbReference>
<accession>A0A9Q1CLI8</accession>
<dbReference type="InterPro" id="IPR022742">
    <property type="entry name" value="Hydrolase_4"/>
</dbReference>
<protein>
    <submittedName>
        <fullName evidence="3">Monoglyceride lipase</fullName>
    </submittedName>
</protein>
<dbReference type="InterPro" id="IPR051044">
    <property type="entry name" value="MAG_DAG_Lipase"/>
</dbReference>
<gene>
    <name evidence="3" type="ORF">HOLleu_05730</name>
</gene>
<dbReference type="Pfam" id="PF12146">
    <property type="entry name" value="Hydrolase_4"/>
    <property type="match status" value="1"/>
</dbReference>
<proteinExistence type="predicted"/>
<dbReference type="Proteomes" id="UP001152320">
    <property type="component" value="Chromosome 2"/>
</dbReference>
<dbReference type="EMBL" id="JAIZAY010000002">
    <property type="protein sequence ID" value="KAJ8046895.1"/>
    <property type="molecule type" value="Genomic_DNA"/>
</dbReference>
<organism evidence="3 4">
    <name type="scientific">Holothuria leucospilota</name>
    <name type="common">Black long sea cucumber</name>
    <name type="synonym">Mertensiothuria leucospilota</name>
    <dbReference type="NCBI Taxonomy" id="206669"/>
    <lineage>
        <taxon>Eukaryota</taxon>
        <taxon>Metazoa</taxon>
        <taxon>Echinodermata</taxon>
        <taxon>Eleutherozoa</taxon>
        <taxon>Echinozoa</taxon>
        <taxon>Holothuroidea</taxon>
        <taxon>Aspidochirotacea</taxon>
        <taxon>Aspidochirotida</taxon>
        <taxon>Holothuriidae</taxon>
        <taxon>Holothuria</taxon>
    </lineage>
</organism>
<dbReference type="InterPro" id="IPR029058">
    <property type="entry name" value="AB_hydrolase_fold"/>
</dbReference>